<evidence type="ECO:0000313" key="2">
    <source>
        <dbReference type="Proteomes" id="UP000499080"/>
    </source>
</evidence>
<organism evidence="1 2">
    <name type="scientific">Araneus ventricosus</name>
    <name type="common">Orbweaver spider</name>
    <name type="synonym">Epeira ventricosa</name>
    <dbReference type="NCBI Taxonomy" id="182803"/>
    <lineage>
        <taxon>Eukaryota</taxon>
        <taxon>Metazoa</taxon>
        <taxon>Ecdysozoa</taxon>
        <taxon>Arthropoda</taxon>
        <taxon>Chelicerata</taxon>
        <taxon>Arachnida</taxon>
        <taxon>Araneae</taxon>
        <taxon>Araneomorphae</taxon>
        <taxon>Entelegynae</taxon>
        <taxon>Araneoidea</taxon>
        <taxon>Araneidae</taxon>
        <taxon>Araneus</taxon>
    </lineage>
</organism>
<sequence length="196" mass="22521">MSDEVLYIRAGQKSHGTIPTSLQNCRKNLWNKQEHQKLLNKTVIERTLCHGEALQVVTGLQPFHLQIQQEATPELPELLDQDLHPSFSTLDSVQQITKAKAVEFIFTLNIFYSTTKCLLQKIKETQEPRLYGSKTEEGADIAYCILENYGIIASWQGKLNTRIRFFKLKSLHLSSFIPSKTNQNLDRQFVQFDGHT</sequence>
<dbReference type="EMBL" id="BGPR01000082">
    <property type="protein sequence ID" value="GBL91916.1"/>
    <property type="molecule type" value="Genomic_DNA"/>
</dbReference>
<dbReference type="OrthoDB" id="6437659at2759"/>
<proteinExistence type="predicted"/>
<reference evidence="1 2" key="1">
    <citation type="journal article" date="2019" name="Sci. Rep.">
        <title>Orb-weaving spider Araneus ventricosus genome elucidates the spidroin gene catalogue.</title>
        <authorList>
            <person name="Kono N."/>
            <person name="Nakamura H."/>
            <person name="Ohtoshi R."/>
            <person name="Moran D.A.P."/>
            <person name="Shinohara A."/>
            <person name="Yoshida Y."/>
            <person name="Fujiwara M."/>
            <person name="Mori M."/>
            <person name="Tomita M."/>
            <person name="Arakawa K."/>
        </authorList>
    </citation>
    <scope>NUCLEOTIDE SEQUENCE [LARGE SCALE GENOMIC DNA]</scope>
</reference>
<accession>A0A4Y2BKZ3</accession>
<name>A0A4Y2BKZ3_ARAVE</name>
<gene>
    <name evidence="1" type="ORF">AVEN_172818_1</name>
</gene>
<evidence type="ECO:0000313" key="1">
    <source>
        <dbReference type="EMBL" id="GBL91916.1"/>
    </source>
</evidence>
<dbReference type="AlphaFoldDB" id="A0A4Y2BKZ3"/>
<keyword evidence="2" id="KW-1185">Reference proteome</keyword>
<comment type="caution">
    <text evidence="1">The sequence shown here is derived from an EMBL/GenBank/DDBJ whole genome shotgun (WGS) entry which is preliminary data.</text>
</comment>
<dbReference type="Proteomes" id="UP000499080">
    <property type="component" value="Unassembled WGS sequence"/>
</dbReference>
<protein>
    <submittedName>
        <fullName evidence="1">Uncharacterized protein</fullName>
    </submittedName>
</protein>